<evidence type="ECO:0000313" key="2">
    <source>
        <dbReference type="EMBL" id="GAG26698.1"/>
    </source>
</evidence>
<accession>X0WQ96</accession>
<dbReference type="CDD" id="cd06262">
    <property type="entry name" value="metallo-hydrolase-like_MBL-fold"/>
    <property type="match status" value="1"/>
</dbReference>
<sequence length="112" mass="12115">MRLVGDLFAYVWSGKDNNCNSYALAGVLKDNRHVVIDPGHVTTPALQEPGLQRLREEMEGDGLDPDAIGLVLLTHCHPDHSEAATAIREQTGALVALHEAEAEIYSHFGGTV</sequence>
<dbReference type="AlphaFoldDB" id="X0WQ96"/>
<dbReference type="Gene3D" id="3.60.15.10">
    <property type="entry name" value="Ribonuclease Z/Hydroxyacylglutathione hydrolase-like"/>
    <property type="match status" value="1"/>
</dbReference>
<gene>
    <name evidence="2" type="ORF">S01H1_53803</name>
</gene>
<dbReference type="InterPro" id="IPR036866">
    <property type="entry name" value="RibonucZ/Hydroxyglut_hydro"/>
</dbReference>
<protein>
    <recommendedName>
        <fullName evidence="1">Metallo-beta-lactamase domain-containing protein</fullName>
    </recommendedName>
</protein>
<dbReference type="EMBL" id="BARS01034859">
    <property type="protein sequence ID" value="GAG26698.1"/>
    <property type="molecule type" value="Genomic_DNA"/>
</dbReference>
<dbReference type="InterPro" id="IPR001279">
    <property type="entry name" value="Metallo-B-lactamas"/>
</dbReference>
<comment type="caution">
    <text evidence="2">The sequence shown here is derived from an EMBL/GenBank/DDBJ whole genome shotgun (WGS) entry which is preliminary data.</text>
</comment>
<name>X0WQ96_9ZZZZ</name>
<feature type="non-terminal residue" evidence="2">
    <location>
        <position position="112"/>
    </location>
</feature>
<feature type="domain" description="Metallo-beta-lactamase" evidence="1">
    <location>
        <begin position="17"/>
        <end position="108"/>
    </location>
</feature>
<proteinExistence type="predicted"/>
<dbReference type="SUPFAM" id="SSF56281">
    <property type="entry name" value="Metallo-hydrolase/oxidoreductase"/>
    <property type="match status" value="1"/>
</dbReference>
<dbReference type="Pfam" id="PF00753">
    <property type="entry name" value="Lactamase_B"/>
    <property type="match status" value="1"/>
</dbReference>
<reference evidence="2" key="1">
    <citation type="journal article" date="2014" name="Front. Microbiol.">
        <title>High frequency of phylogenetically diverse reductive dehalogenase-homologous genes in deep subseafloor sedimentary metagenomes.</title>
        <authorList>
            <person name="Kawai M."/>
            <person name="Futagami T."/>
            <person name="Toyoda A."/>
            <person name="Takaki Y."/>
            <person name="Nishi S."/>
            <person name="Hori S."/>
            <person name="Arai W."/>
            <person name="Tsubouchi T."/>
            <person name="Morono Y."/>
            <person name="Uchiyama I."/>
            <person name="Ito T."/>
            <person name="Fujiyama A."/>
            <person name="Inagaki F."/>
            <person name="Takami H."/>
        </authorList>
    </citation>
    <scope>NUCLEOTIDE SEQUENCE</scope>
    <source>
        <strain evidence="2">Expedition CK06-06</strain>
    </source>
</reference>
<organism evidence="2">
    <name type="scientific">marine sediment metagenome</name>
    <dbReference type="NCBI Taxonomy" id="412755"/>
    <lineage>
        <taxon>unclassified sequences</taxon>
        <taxon>metagenomes</taxon>
        <taxon>ecological metagenomes</taxon>
    </lineage>
</organism>
<evidence type="ECO:0000259" key="1">
    <source>
        <dbReference type="Pfam" id="PF00753"/>
    </source>
</evidence>